<sequence length="118" mass="13371">MAETVLSLVVTKLSDLVTHEVQLVRGVRDKVSWLENELRWIKGFLKDADARGKTDKNFKNWVIEVTEVAYQAEATIDTFLIKVRQSANIINRERDGAWAVILPGLPEPVRSNPSQLTL</sequence>
<accession>A0AB40AVS4</accession>
<comment type="similarity">
    <text evidence="1">Belongs to the disease resistance NB-LRR family.</text>
</comment>
<dbReference type="PANTHER" id="PTHR19338">
    <property type="entry name" value="TRANSLOCASE OF INNER MITOCHONDRIAL MEMBRANE 13 HOMOLOG"/>
    <property type="match status" value="1"/>
</dbReference>
<keyword evidence="4" id="KW-0547">Nucleotide-binding</keyword>
<dbReference type="RefSeq" id="XP_039119035.1">
    <property type="nucleotide sequence ID" value="XM_039263101.1"/>
</dbReference>
<dbReference type="Gene3D" id="1.20.5.4130">
    <property type="match status" value="1"/>
</dbReference>
<keyword evidence="2" id="KW-0433">Leucine-rich repeat</keyword>
<evidence type="ECO:0000313" key="8">
    <source>
        <dbReference type="RefSeq" id="XP_039119035.1"/>
    </source>
</evidence>
<evidence type="ECO:0000256" key="5">
    <source>
        <dbReference type="ARBA" id="ARBA00022821"/>
    </source>
</evidence>
<dbReference type="CDD" id="cd14798">
    <property type="entry name" value="RX-CC_like"/>
    <property type="match status" value="1"/>
</dbReference>
<reference evidence="8" key="1">
    <citation type="submission" date="2025-08" db="UniProtKB">
        <authorList>
            <consortium name="RefSeq"/>
        </authorList>
    </citation>
    <scope>IDENTIFICATION</scope>
</reference>
<dbReference type="InterPro" id="IPR038005">
    <property type="entry name" value="RX-like_CC"/>
</dbReference>
<evidence type="ECO:0000259" key="6">
    <source>
        <dbReference type="Pfam" id="PF18052"/>
    </source>
</evidence>
<evidence type="ECO:0000256" key="3">
    <source>
        <dbReference type="ARBA" id="ARBA00022737"/>
    </source>
</evidence>
<keyword evidence="7" id="KW-1185">Reference proteome</keyword>
<dbReference type="AlphaFoldDB" id="A0AB40AVS4"/>
<proteinExistence type="inferred from homology"/>
<evidence type="ECO:0000256" key="2">
    <source>
        <dbReference type="ARBA" id="ARBA00022614"/>
    </source>
</evidence>
<evidence type="ECO:0000313" key="7">
    <source>
        <dbReference type="Proteomes" id="UP001515500"/>
    </source>
</evidence>
<evidence type="ECO:0000256" key="4">
    <source>
        <dbReference type="ARBA" id="ARBA00022741"/>
    </source>
</evidence>
<evidence type="ECO:0000256" key="1">
    <source>
        <dbReference type="ARBA" id="ARBA00008894"/>
    </source>
</evidence>
<feature type="domain" description="Disease resistance N-terminal" evidence="6">
    <location>
        <begin position="5"/>
        <end position="87"/>
    </location>
</feature>
<dbReference type="GeneID" id="120255222"/>
<keyword evidence="3" id="KW-0677">Repeat</keyword>
<gene>
    <name evidence="8" type="primary">LOC120255222</name>
</gene>
<dbReference type="InterPro" id="IPR041118">
    <property type="entry name" value="Rx_N"/>
</dbReference>
<dbReference type="PANTHER" id="PTHR19338:SF66">
    <property type="entry name" value="NB-ARC DOMAIN-CONTAINING PROTEIN"/>
    <property type="match status" value="1"/>
</dbReference>
<dbReference type="GO" id="GO:0006952">
    <property type="term" value="P:defense response"/>
    <property type="evidence" value="ECO:0007669"/>
    <property type="project" value="UniProtKB-KW"/>
</dbReference>
<keyword evidence="5" id="KW-0611">Plant defense</keyword>
<dbReference type="Proteomes" id="UP001515500">
    <property type="component" value="Unplaced"/>
</dbReference>
<dbReference type="Pfam" id="PF18052">
    <property type="entry name" value="Rx_N"/>
    <property type="match status" value="1"/>
</dbReference>
<protein>
    <submittedName>
        <fullName evidence="8">Disease resistance protein At1g58400</fullName>
    </submittedName>
</protein>
<name>A0AB40AVS4_DIOCR</name>
<organism evidence="7 8">
    <name type="scientific">Dioscorea cayennensis subsp. rotundata</name>
    <name type="common">White Guinea yam</name>
    <name type="synonym">Dioscorea rotundata</name>
    <dbReference type="NCBI Taxonomy" id="55577"/>
    <lineage>
        <taxon>Eukaryota</taxon>
        <taxon>Viridiplantae</taxon>
        <taxon>Streptophyta</taxon>
        <taxon>Embryophyta</taxon>
        <taxon>Tracheophyta</taxon>
        <taxon>Spermatophyta</taxon>
        <taxon>Magnoliopsida</taxon>
        <taxon>Liliopsida</taxon>
        <taxon>Dioscoreales</taxon>
        <taxon>Dioscoreaceae</taxon>
        <taxon>Dioscorea</taxon>
    </lineage>
</organism>
<dbReference type="GO" id="GO:0000166">
    <property type="term" value="F:nucleotide binding"/>
    <property type="evidence" value="ECO:0007669"/>
    <property type="project" value="UniProtKB-KW"/>
</dbReference>